<dbReference type="SUPFAM" id="SSF50985">
    <property type="entry name" value="RCC1/BLIP-II"/>
    <property type="match status" value="1"/>
</dbReference>
<reference evidence="1 2" key="1">
    <citation type="submission" date="2016-11" db="EMBL/GenBank/DDBJ databases">
        <authorList>
            <person name="Jaros S."/>
            <person name="Januszkiewicz K."/>
            <person name="Wedrychowicz H."/>
        </authorList>
    </citation>
    <scope>NUCLEOTIDE SEQUENCE [LARGE SCALE GENOMIC DNA]</scope>
    <source>
        <strain evidence="1">NVI 5450</strain>
    </source>
</reference>
<accession>A0A1L0E9E7</accession>
<dbReference type="AlphaFoldDB" id="A0A1L0E9E7"/>
<evidence type="ECO:0008006" key="3">
    <source>
        <dbReference type="Google" id="ProtNLM"/>
    </source>
</evidence>
<sequence length="658" mass="73766">MINVKIKYWLVVILLLTGCGGGSETEMIEAPEGNSAPVSPSVKEPHVQASELKIERIIMHPDNFSANDTLKPFVWVHDYITFSGKTVCKWHIDNIEVSNACEYTLKENEYLKPISFTAFVTENGKKSEKITKTYFKKFPIDHLSNTNAKLTLFNDGTVAEWDSVLDGEYAYIVKNRYRKLTENENQNIRSVYSNDGAFAAINDKAQFITWGESPDTGTDDIRKKISALEVISVASAQDSFAALTKTGDVYVLGNLGGFSNQMINYSDRFVRIIGDKHGYALQTDTDKVCLVTTEMSLNCQVISGDIKTFLSLKYEYSDNFAVLTDSGNLYRWRKWNNAQGEQIASDVRALVANDYAYAAIRDNDTVLVWGHPDKGGDFKYDYYSFEEQLVPSGNRCFSSQPGKIDLSEWDEARQGSCKKGERELFIPEYTKQVKKSTHHRLEDIPSNIKKVVPAFNAFAALTRDGQVITWGSVFSGGNIYSDKVNHIDELVGVKNVLSNGDSFTAIKENGSQVSWRGIWDIDMKNEFGEYTKFYIYDDDYSYSSGEWYSRVPYVTGANIQDMAANNGAYLLTVDVTTANNEAFKIYTWGSKDRGAGLEANQYGHTINGSTVAVYSDRYGFTLFTNYGDVYVVSGSNAKGGISTLRHVFKSEDVTMITQ</sequence>
<protein>
    <recommendedName>
        <fullName evidence="3">Lipoprotein</fullName>
    </recommendedName>
</protein>
<dbReference type="PROSITE" id="PS51257">
    <property type="entry name" value="PROKAR_LIPOPROTEIN"/>
    <property type="match status" value="1"/>
</dbReference>
<organism evidence="1 2">
    <name type="scientific">Moritella viscosa</name>
    <dbReference type="NCBI Taxonomy" id="80854"/>
    <lineage>
        <taxon>Bacteria</taxon>
        <taxon>Pseudomonadati</taxon>
        <taxon>Pseudomonadota</taxon>
        <taxon>Gammaproteobacteria</taxon>
        <taxon>Alteromonadales</taxon>
        <taxon>Moritellaceae</taxon>
        <taxon>Moritella</taxon>
    </lineage>
</organism>
<dbReference type="InterPro" id="IPR009091">
    <property type="entry name" value="RCC1/BLIP-II"/>
</dbReference>
<dbReference type="Proteomes" id="UP000183794">
    <property type="component" value="Unassembled WGS sequence"/>
</dbReference>
<gene>
    <name evidence="1" type="ORF">NVI5450_2333</name>
</gene>
<name>A0A1L0E9E7_9GAMM</name>
<proteinExistence type="predicted"/>
<dbReference type="Gene3D" id="2.130.10.30">
    <property type="entry name" value="Regulator of chromosome condensation 1/beta-lactamase-inhibitor protein II"/>
    <property type="match status" value="2"/>
</dbReference>
<dbReference type="EMBL" id="FPLD01000063">
    <property type="protein sequence ID" value="SGZ00683.1"/>
    <property type="molecule type" value="Genomic_DNA"/>
</dbReference>
<evidence type="ECO:0000313" key="1">
    <source>
        <dbReference type="EMBL" id="SGZ00683.1"/>
    </source>
</evidence>
<evidence type="ECO:0000313" key="2">
    <source>
        <dbReference type="Proteomes" id="UP000183794"/>
    </source>
</evidence>